<sequence length="390" mass="43503">MTVRAIYPARRAVEHAVTVPGVRPVRLFAVLWPLWEVEITASVYDEQAYEVVDRFLARALAEGGVGTRGGLAALFGLDPSLVDRCLAFLTAIGHLTVTPGGEVRLTELGLRSVRTGVRYVPKESRQKLLIERFTGRPLPRRYHRGSLTVLPAPHVPEEMLADRTRFLPLYAPTAFRHQLVEALAARPDRADYNLPAQLREIRGVAVRDAYLPAYLIETDRRDLLAYTDAGAGRDDLIENVCRDVPALHAMIAAEARADPRELWTGWLADRKLGPGRLQELPNGVWRVVLTPAAFGGPPKLPPSQVGSFQLRGHHFLQLWCDDPGLRRRAVLERALGMARLHEVRTRADLLGRAATLAARLEVAAPTLTELRDHATSERMHDHLLHLDMLE</sequence>
<reference evidence="1 2" key="1">
    <citation type="submission" date="2020-07" db="EMBL/GenBank/DDBJ databases">
        <title>Sequencing the genomes of 1000 actinobacteria strains.</title>
        <authorList>
            <person name="Klenk H.-P."/>
        </authorList>
    </citation>
    <scope>NUCLEOTIDE SEQUENCE [LARGE SCALE GENOMIC DNA]</scope>
    <source>
        <strain evidence="1 2">DSM 45763</strain>
    </source>
</reference>
<dbReference type="InterPro" id="IPR036390">
    <property type="entry name" value="WH_DNA-bd_sf"/>
</dbReference>
<dbReference type="Proteomes" id="UP000576393">
    <property type="component" value="Unassembled WGS sequence"/>
</dbReference>
<comment type="caution">
    <text evidence="1">The sequence shown here is derived from an EMBL/GenBank/DDBJ whole genome shotgun (WGS) entry which is preliminary data.</text>
</comment>
<organism evidence="1 2">
    <name type="scientific">Streptosporangium sandarakinum</name>
    <dbReference type="NCBI Taxonomy" id="1260955"/>
    <lineage>
        <taxon>Bacteria</taxon>
        <taxon>Bacillati</taxon>
        <taxon>Actinomycetota</taxon>
        <taxon>Actinomycetes</taxon>
        <taxon>Streptosporangiales</taxon>
        <taxon>Streptosporangiaceae</taxon>
        <taxon>Streptosporangium</taxon>
    </lineage>
</organism>
<evidence type="ECO:0000313" key="2">
    <source>
        <dbReference type="Proteomes" id="UP000576393"/>
    </source>
</evidence>
<dbReference type="SUPFAM" id="SSF46785">
    <property type="entry name" value="Winged helix' DNA-binding domain"/>
    <property type="match status" value="1"/>
</dbReference>
<name>A0A852V4K9_9ACTN</name>
<dbReference type="AlphaFoldDB" id="A0A852V4K9"/>
<dbReference type="EMBL" id="JACCCO010000002">
    <property type="protein sequence ID" value="NYF42134.1"/>
    <property type="molecule type" value="Genomic_DNA"/>
</dbReference>
<keyword evidence="2" id="KW-1185">Reference proteome</keyword>
<protein>
    <submittedName>
        <fullName evidence="1">Uncharacterized protein</fullName>
    </submittedName>
</protein>
<dbReference type="RefSeq" id="WP_218912345.1">
    <property type="nucleotide sequence ID" value="NZ_JACCCO010000002.1"/>
</dbReference>
<accession>A0A852V4K9</accession>
<proteinExistence type="predicted"/>
<evidence type="ECO:0000313" key="1">
    <source>
        <dbReference type="EMBL" id="NYF42134.1"/>
    </source>
</evidence>
<gene>
    <name evidence="1" type="ORF">HDA43_004335</name>
</gene>